<organism evidence="2 3">
    <name type="scientific">Gonium pectorale</name>
    <name type="common">Green alga</name>
    <dbReference type="NCBI Taxonomy" id="33097"/>
    <lineage>
        <taxon>Eukaryota</taxon>
        <taxon>Viridiplantae</taxon>
        <taxon>Chlorophyta</taxon>
        <taxon>core chlorophytes</taxon>
        <taxon>Chlorophyceae</taxon>
        <taxon>CS clade</taxon>
        <taxon>Chlamydomonadales</taxon>
        <taxon>Volvocaceae</taxon>
        <taxon>Gonium</taxon>
    </lineage>
</organism>
<feature type="compositionally biased region" description="Low complexity" evidence="1">
    <location>
        <begin position="138"/>
        <end position="154"/>
    </location>
</feature>
<dbReference type="AlphaFoldDB" id="A0A150G930"/>
<comment type="caution">
    <text evidence="2">The sequence shown here is derived from an EMBL/GenBank/DDBJ whole genome shotgun (WGS) entry which is preliminary data.</text>
</comment>
<reference evidence="3" key="1">
    <citation type="journal article" date="2016" name="Nat. Commun.">
        <title>The Gonium pectorale genome demonstrates co-option of cell cycle regulation during the evolution of multicellularity.</title>
        <authorList>
            <person name="Hanschen E.R."/>
            <person name="Marriage T.N."/>
            <person name="Ferris P.J."/>
            <person name="Hamaji T."/>
            <person name="Toyoda A."/>
            <person name="Fujiyama A."/>
            <person name="Neme R."/>
            <person name="Noguchi H."/>
            <person name="Minakuchi Y."/>
            <person name="Suzuki M."/>
            <person name="Kawai-Toyooka H."/>
            <person name="Smith D.R."/>
            <person name="Sparks H."/>
            <person name="Anderson J."/>
            <person name="Bakaric R."/>
            <person name="Luria V."/>
            <person name="Karger A."/>
            <person name="Kirschner M.W."/>
            <person name="Durand P.M."/>
            <person name="Michod R.E."/>
            <person name="Nozaki H."/>
            <person name="Olson B.J."/>
        </authorList>
    </citation>
    <scope>NUCLEOTIDE SEQUENCE [LARGE SCALE GENOMIC DNA]</scope>
    <source>
        <strain evidence="3">NIES-2863</strain>
    </source>
</reference>
<sequence>MQADGSEATGVAGAAAKVVDAGDAPPGPCPVVHQVLPPGSAPPTGASQPLWCASAEARAEPPAQQRQQGLDEAHQQQQEPGQVAFLASWLVSLCWRDGVWGSSTGCGDAQLTGTAGPTGSAPITLCEAPRGAPGNQSTGAREAGNAGNAGTEAEGQQRQPAPWAAVQRGPGSSVDHLASGGDCGSGSGGGGGAGAGAGGAGVWLNVDDVAHAAVPMLAWLARRTALACRPGGDALLRTLPQHPSQLPQETQPPLQKWPPPLPSRHATPLPLPQQEQRAPPPPPQQQQRQAPLQLQRHHHYDSGMLWEPPPPALLDAILLLAYLAQRGPPNSRRLAICTITFTTPVDADEAFTGTATAAASAISVNASACAASAAATDTSATICAAAAGAASATASATTASNGRDQTTAHVAPEPPVAGGVLELPACRALCINSDSDRDPDTATAWAPNPRGALLLDAWRRELPAPVDRLGAHLLWGRLAATSAKVRDAEFMVVRLHKLQSAAKKARKRLAESPVLATLRREMEALRVEVAMKAAGVAQGWVELAGQILADERTAKGRGRRSLAKKLALLAIKAREQQEGWGKIFQLMTESLDSMRAMGPCDGSSRASEDALKGTRKLLAAGLAARRPYWDGRAVHQVASLAATLQRHEEGEDAVAARQRQLLASAQAQLAEAATSAQSALSLLRKLQEEISAAIAAKKKVGTQAGRTHARVH</sequence>
<gene>
    <name evidence="2" type="ORF">GPECTOR_44g23</name>
</gene>
<dbReference type="Proteomes" id="UP000075714">
    <property type="component" value="Unassembled WGS sequence"/>
</dbReference>
<feature type="region of interest" description="Disordered" evidence="1">
    <location>
        <begin position="237"/>
        <end position="296"/>
    </location>
</feature>
<protein>
    <submittedName>
        <fullName evidence="2">Uncharacterized protein</fullName>
    </submittedName>
</protein>
<evidence type="ECO:0000313" key="3">
    <source>
        <dbReference type="Proteomes" id="UP000075714"/>
    </source>
</evidence>
<accession>A0A150G930</accession>
<name>A0A150G930_GONPE</name>
<feature type="compositionally biased region" description="Low complexity" evidence="1">
    <location>
        <begin position="285"/>
        <end position="294"/>
    </location>
</feature>
<evidence type="ECO:0000313" key="2">
    <source>
        <dbReference type="EMBL" id="KXZ46344.1"/>
    </source>
</evidence>
<keyword evidence="3" id="KW-1185">Reference proteome</keyword>
<evidence type="ECO:0000256" key="1">
    <source>
        <dbReference type="SAM" id="MobiDB-lite"/>
    </source>
</evidence>
<feature type="compositionally biased region" description="Gly residues" evidence="1">
    <location>
        <begin position="181"/>
        <end position="195"/>
    </location>
</feature>
<dbReference type="EMBL" id="LSYV01000045">
    <property type="protein sequence ID" value="KXZ46344.1"/>
    <property type="molecule type" value="Genomic_DNA"/>
</dbReference>
<proteinExistence type="predicted"/>
<feature type="region of interest" description="Disordered" evidence="1">
    <location>
        <begin position="115"/>
        <end position="195"/>
    </location>
</feature>
<feature type="region of interest" description="Disordered" evidence="1">
    <location>
        <begin position="19"/>
        <end position="79"/>
    </location>
</feature>